<feature type="compositionally biased region" description="Low complexity" evidence="1">
    <location>
        <begin position="1"/>
        <end position="18"/>
    </location>
</feature>
<dbReference type="Proteomes" id="UP001469553">
    <property type="component" value="Unassembled WGS sequence"/>
</dbReference>
<dbReference type="EMBL" id="JAHRIP010074440">
    <property type="protein sequence ID" value="MEQ2309517.1"/>
    <property type="molecule type" value="Genomic_DNA"/>
</dbReference>
<organism evidence="2 3">
    <name type="scientific">Ameca splendens</name>
    <dbReference type="NCBI Taxonomy" id="208324"/>
    <lineage>
        <taxon>Eukaryota</taxon>
        <taxon>Metazoa</taxon>
        <taxon>Chordata</taxon>
        <taxon>Craniata</taxon>
        <taxon>Vertebrata</taxon>
        <taxon>Euteleostomi</taxon>
        <taxon>Actinopterygii</taxon>
        <taxon>Neopterygii</taxon>
        <taxon>Teleostei</taxon>
        <taxon>Neoteleostei</taxon>
        <taxon>Acanthomorphata</taxon>
        <taxon>Ovalentaria</taxon>
        <taxon>Atherinomorphae</taxon>
        <taxon>Cyprinodontiformes</taxon>
        <taxon>Goodeidae</taxon>
        <taxon>Ameca</taxon>
    </lineage>
</organism>
<reference evidence="2 3" key="1">
    <citation type="submission" date="2021-06" db="EMBL/GenBank/DDBJ databases">
        <authorList>
            <person name="Palmer J.M."/>
        </authorList>
    </citation>
    <scope>NUCLEOTIDE SEQUENCE [LARGE SCALE GENOMIC DNA]</scope>
    <source>
        <strain evidence="2 3">AS_MEX2019</strain>
        <tissue evidence="2">Muscle</tissue>
    </source>
</reference>
<evidence type="ECO:0000313" key="3">
    <source>
        <dbReference type="Proteomes" id="UP001469553"/>
    </source>
</evidence>
<name>A0ABV0ZUU6_9TELE</name>
<keyword evidence="3" id="KW-1185">Reference proteome</keyword>
<comment type="caution">
    <text evidence="2">The sequence shown here is derived from an EMBL/GenBank/DDBJ whole genome shotgun (WGS) entry which is preliminary data.</text>
</comment>
<protein>
    <submittedName>
        <fullName evidence="2">Uncharacterized protein</fullName>
    </submittedName>
</protein>
<feature type="non-terminal residue" evidence="2">
    <location>
        <position position="1"/>
    </location>
</feature>
<feature type="region of interest" description="Disordered" evidence="1">
    <location>
        <begin position="1"/>
        <end position="45"/>
    </location>
</feature>
<proteinExistence type="predicted"/>
<evidence type="ECO:0000256" key="1">
    <source>
        <dbReference type="SAM" id="MobiDB-lite"/>
    </source>
</evidence>
<gene>
    <name evidence="2" type="ORF">AMECASPLE_039600</name>
</gene>
<sequence>GSPGSASASEGSPGSANSKPPGFMPGSKPEARLKSPSWIGKRRRPPDTSLHGFLWARCQHPALSAPASTSLSLVSTPSPTTTQDYVLQVLVACLNSVFVSSKEASFLPG</sequence>
<evidence type="ECO:0000313" key="2">
    <source>
        <dbReference type="EMBL" id="MEQ2309517.1"/>
    </source>
</evidence>
<accession>A0ABV0ZUU6</accession>